<accession>A0A135T867</accession>
<name>A0A135T867_9PEZI</name>
<comment type="caution">
    <text evidence="2">The sequence shown here is derived from an EMBL/GenBank/DDBJ whole genome shotgun (WGS) entry which is preliminary data.</text>
</comment>
<protein>
    <submittedName>
        <fullName evidence="2">Uncharacterized protein</fullName>
    </submittedName>
</protein>
<dbReference type="AlphaFoldDB" id="A0A135T867"/>
<reference evidence="2 3" key="1">
    <citation type="submission" date="2014-02" db="EMBL/GenBank/DDBJ databases">
        <title>The genome sequence of Colletotrichum simmondsii CBS122122.</title>
        <authorList>
            <person name="Baroncelli R."/>
            <person name="Thon M.R."/>
        </authorList>
    </citation>
    <scope>NUCLEOTIDE SEQUENCE [LARGE SCALE GENOMIC DNA]</scope>
    <source>
        <strain evidence="2 3">CBS122122</strain>
    </source>
</reference>
<dbReference type="Proteomes" id="UP000070328">
    <property type="component" value="Unassembled WGS sequence"/>
</dbReference>
<evidence type="ECO:0000313" key="2">
    <source>
        <dbReference type="EMBL" id="KXH44350.1"/>
    </source>
</evidence>
<evidence type="ECO:0000256" key="1">
    <source>
        <dbReference type="SAM" id="MobiDB-lite"/>
    </source>
</evidence>
<feature type="region of interest" description="Disordered" evidence="1">
    <location>
        <begin position="829"/>
        <end position="932"/>
    </location>
</feature>
<dbReference type="EMBL" id="JFBX01000252">
    <property type="protein sequence ID" value="KXH44350.1"/>
    <property type="molecule type" value="Genomic_DNA"/>
</dbReference>
<feature type="region of interest" description="Disordered" evidence="1">
    <location>
        <begin position="1"/>
        <end position="31"/>
    </location>
</feature>
<organism evidence="2 3">
    <name type="scientific">Colletotrichum simmondsii</name>
    <dbReference type="NCBI Taxonomy" id="703756"/>
    <lineage>
        <taxon>Eukaryota</taxon>
        <taxon>Fungi</taxon>
        <taxon>Dikarya</taxon>
        <taxon>Ascomycota</taxon>
        <taxon>Pezizomycotina</taxon>
        <taxon>Sordariomycetes</taxon>
        <taxon>Hypocreomycetidae</taxon>
        <taxon>Glomerellales</taxon>
        <taxon>Glomerellaceae</taxon>
        <taxon>Colletotrichum</taxon>
        <taxon>Colletotrichum acutatum species complex</taxon>
    </lineage>
</organism>
<keyword evidence="3" id="KW-1185">Reference proteome</keyword>
<evidence type="ECO:0000313" key="3">
    <source>
        <dbReference type="Proteomes" id="UP000070328"/>
    </source>
</evidence>
<gene>
    <name evidence="2" type="ORF">CSIM01_08130</name>
</gene>
<proteinExistence type="predicted"/>
<feature type="compositionally biased region" description="Polar residues" evidence="1">
    <location>
        <begin position="876"/>
        <end position="894"/>
    </location>
</feature>
<feature type="region of interest" description="Disordered" evidence="1">
    <location>
        <begin position="120"/>
        <end position="151"/>
    </location>
</feature>
<sequence>MASDDEPTTFTGSASAAPITGPAEISSTTSEPSMVNIGIPAKFPTREQLLKFRTMTFMLAKSNPVNPVHGFTFKSDKLDAVLKHSGLPSGSQQELRHLNSFLDAFVATLIRDKEIVAVSPTGRGPLHIQPGKPIAEGSSSSQDDGDGDVYYISANPEYEEHGKPPTVTEGENRPVPALSVRLPASQPTSSLEDVTTAQDVPSFWLRHYTTDKLNGKRQGMRLWEHAENVFAIIKRLFLSPNNEQKSIITALLTRYIYCQSRAKITARIDVGFVHRNFGDNLCITVETLHGMVRTQLSNEHESVFGGSAASTDETTPIQLLGQPFCVGGDVNPNEELSSLNRVLRSDKQASALRSIYRAALAWRQVTPAGTVDMAPSWEESCLYVDVGQEFYNVNGRMEFHRVVSSLMRVIRHFQKTIKDEFTSRAVGTSANVLFRARAKNAHRIPGASRNKKAQDREANLRNKEAEVLAWLDANIPHLQAALFLLSNLRRRFPEVMNSHMMWLSSIIQPTGTWKTGQGYGLDGKPVGNIISKGHESATWLEHMTQPTEASQGPASTIPRTPDRPMAGLTIDASGHFDRSGPEWQDLLDDSDAEFQDLIRVQKTVGYHASLSGFLGIICRYEDAIRTIVSADDILVERVLRARLQPVETTPTFADQKMMKIEEFLEGFVLKDGQRLESSERHQIAAWFHEQVKRPDPEAFPGTWHAETILMCLSALSNSEEPYATTVPQAEDSINVLELPDSQVLDALKDMAAPLPVNKRCCPSCYLLLKHMEGSSKQKFLYGGVHSDWFGCSLPPWTPLPVFEAVYEIVDVHLKDRFERLVYVDRAARSGDSTGTHPAIPDKGPDSPVWYWGAMEERELQTPSTPPLGPRAAGDSQAMSSQGAKDNDPAQSHSPLNPPTMFPSGYIPQPSSPTKRNASGEVPHESSPSPKKK</sequence>
<dbReference type="OrthoDB" id="4817649at2759"/>